<dbReference type="RefSeq" id="WP_067260667.1">
    <property type="nucleotide sequence ID" value="NZ_LWMW01000158.1"/>
</dbReference>
<evidence type="ECO:0000259" key="2">
    <source>
        <dbReference type="Pfam" id="PF01978"/>
    </source>
</evidence>
<proteinExistence type="predicted"/>
<accession>A0A166CLN5</accession>
<dbReference type="EMBL" id="LWMW01000158">
    <property type="protein sequence ID" value="KZX14641.1"/>
    <property type="molecule type" value="Genomic_DNA"/>
</dbReference>
<dbReference type="Pfam" id="PF01978">
    <property type="entry name" value="TrmB"/>
    <property type="match status" value="1"/>
</dbReference>
<dbReference type="Gene3D" id="1.10.10.10">
    <property type="entry name" value="Winged helix-like DNA-binding domain superfamily/Winged helix DNA-binding domain"/>
    <property type="match status" value="1"/>
</dbReference>
<sequence>MNDNKNNILNSLKVLGLTEYESSCYLALNYIISGTATEISENANVPRSRVYDVLKPLVRRGFIEVNKGRPLKYTVVPPKDIFKSNKNKLIEKLENAEIELNEIYENQLSKVPAPVWLIHGQEKIIKKELEIISRGKNSINMRIGFLFPGELDILKPKIGKKIKQGVEVNIIVSSKYFTKKNNIDILEELKPSKANVVKSPLPMAKMIVRDGKELMHVFSKFQGRNKKIIPDTAIGIWNQYEDIAKNYDERFETIWNKKRKNNENIKK</sequence>
<dbReference type="InterPro" id="IPR051797">
    <property type="entry name" value="TrmB-like"/>
</dbReference>
<reference evidence="3 4" key="1">
    <citation type="submission" date="2016-04" db="EMBL/GenBank/DDBJ databases">
        <title>Genome sequence of Methanobrevibacter cuticularis DSM 11139.</title>
        <authorList>
            <person name="Poehlein A."/>
            <person name="Seedorf H."/>
            <person name="Daniel R."/>
        </authorList>
    </citation>
    <scope>NUCLEOTIDE SEQUENCE [LARGE SCALE GENOMIC DNA]</scope>
    <source>
        <strain evidence="3 4">DSM 11139</strain>
    </source>
</reference>
<evidence type="ECO:0000256" key="1">
    <source>
        <dbReference type="SAM" id="Coils"/>
    </source>
</evidence>
<gene>
    <name evidence="3" type="ORF">MBCUT_20310</name>
</gene>
<dbReference type="STRING" id="47311.MBCUT_20310"/>
<dbReference type="PANTHER" id="PTHR34293">
    <property type="entry name" value="HTH-TYPE TRANSCRIPTIONAL REGULATOR TRMBL2"/>
    <property type="match status" value="1"/>
</dbReference>
<feature type="domain" description="Transcription regulator TrmB N-terminal" evidence="2">
    <location>
        <begin position="12"/>
        <end position="79"/>
    </location>
</feature>
<dbReference type="AlphaFoldDB" id="A0A166CLN5"/>
<dbReference type="InterPro" id="IPR002831">
    <property type="entry name" value="Tscrpt_reg_TrmB_N"/>
</dbReference>
<dbReference type="SUPFAM" id="SSF46785">
    <property type="entry name" value="Winged helix' DNA-binding domain"/>
    <property type="match status" value="1"/>
</dbReference>
<dbReference type="OrthoDB" id="30795at2157"/>
<dbReference type="PATRIC" id="fig|47311.3.peg.2217"/>
<comment type="caution">
    <text evidence="3">The sequence shown here is derived from an EMBL/GenBank/DDBJ whole genome shotgun (WGS) entry which is preliminary data.</text>
</comment>
<keyword evidence="4" id="KW-1185">Reference proteome</keyword>
<evidence type="ECO:0000313" key="3">
    <source>
        <dbReference type="EMBL" id="KZX14641.1"/>
    </source>
</evidence>
<dbReference type="Proteomes" id="UP000077275">
    <property type="component" value="Unassembled WGS sequence"/>
</dbReference>
<dbReference type="SUPFAM" id="SSF56024">
    <property type="entry name" value="Phospholipase D/nuclease"/>
    <property type="match status" value="1"/>
</dbReference>
<dbReference type="InterPro" id="IPR036388">
    <property type="entry name" value="WH-like_DNA-bd_sf"/>
</dbReference>
<dbReference type="PANTHER" id="PTHR34293:SF1">
    <property type="entry name" value="HTH-TYPE TRANSCRIPTIONAL REGULATOR TRMBL2"/>
    <property type="match status" value="1"/>
</dbReference>
<keyword evidence="1" id="KW-0175">Coiled coil</keyword>
<dbReference type="InterPro" id="IPR036390">
    <property type="entry name" value="WH_DNA-bd_sf"/>
</dbReference>
<organism evidence="3 4">
    <name type="scientific">Methanobrevibacter cuticularis</name>
    <dbReference type="NCBI Taxonomy" id="47311"/>
    <lineage>
        <taxon>Archaea</taxon>
        <taxon>Methanobacteriati</taxon>
        <taxon>Methanobacteriota</taxon>
        <taxon>Methanomada group</taxon>
        <taxon>Methanobacteria</taxon>
        <taxon>Methanobacteriales</taxon>
        <taxon>Methanobacteriaceae</taxon>
        <taxon>Methanobrevibacter</taxon>
    </lineage>
</organism>
<protein>
    <submittedName>
        <fullName evidence="3">Sugar-specific transcriptional regulator TrmB</fullName>
    </submittedName>
</protein>
<dbReference type="Gene3D" id="3.30.870.10">
    <property type="entry name" value="Endonuclease Chain A"/>
    <property type="match status" value="1"/>
</dbReference>
<name>A0A166CLN5_9EURY</name>
<evidence type="ECO:0000313" key="4">
    <source>
        <dbReference type="Proteomes" id="UP000077275"/>
    </source>
</evidence>
<feature type="coiled-coil region" evidence="1">
    <location>
        <begin position="79"/>
        <end position="110"/>
    </location>
</feature>